<dbReference type="AlphaFoldDB" id="A0A1V3XEQ4"/>
<comment type="caution">
    <text evidence="1">The sequence shown here is derived from an EMBL/GenBank/DDBJ whole genome shotgun (WGS) entry which is preliminary data.</text>
</comment>
<gene>
    <name evidence="1" type="primary">fapP</name>
    <name evidence="1" type="ORF">BZL29_3832</name>
</gene>
<protein>
    <submittedName>
        <fullName evidence="1">ModD domain protein</fullName>
    </submittedName>
</protein>
<evidence type="ECO:0000313" key="2">
    <source>
        <dbReference type="Proteomes" id="UP000188532"/>
    </source>
</evidence>
<organism evidence="1 2">
    <name type="scientific">Mycobacterium kansasii</name>
    <dbReference type="NCBI Taxonomy" id="1768"/>
    <lineage>
        <taxon>Bacteria</taxon>
        <taxon>Bacillati</taxon>
        <taxon>Actinomycetota</taxon>
        <taxon>Actinomycetes</taxon>
        <taxon>Mycobacteriales</taxon>
        <taxon>Mycobacteriaceae</taxon>
        <taxon>Mycobacterium</taxon>
    </lineage>
</organism>
<dbReference type="Proteomes" id="UP000188532">
    <property type="component" value="Unassembled WGS sequence"/>
</dbReference>
<evidence type="ECO:0000313" key="1">
    <source>
        <dbReference type="EMBL" id="OOK77588.1"/>
    </source>
</evidence>
<reference evidence="1 2" key="1">
    <citation type="submission" date="2017-02" db="EMBL/GenBank/DDBJ databases">
        <title>Complete genome sequences of Mycobacterium kansasii strains isolated from rhesus macaques.</title>
        <authorList>
            <person name="Panda A."/>
            <person name="Nagaraj S."/>
            <person name="Zhao X."/>
            <person name="Tettelin H."/>
            <person name="Detolla L.J."/>
        </authorList>
    </citation>
    <scope>NUCLEOTIDE SEQUENCE [LARGE SCALE GENOMIC DNA]</scope>
    <source>
        <strain evidence="1 2">11-3469</strain>
    </source>
</reference>
<name>A0A1V3XEQ4_MYCKA</name>
<proteinExistence type="predicted"/>
<dbReference type="EMBL" id="MVBN01000003">
    <property type="protein sequence ID" value="OOK77588.1"/>
    <property type="molecule type" value="Genomic_DNA"/>
</dbReference>
<sequence length="74" mass="6712">MLVVPGGGVAGAGAGDAAVVEGGATAVVVAGAGTGSGSALEVAGSAMVSAPTLLTVAIASVAHSPLRRLVLEST</sequence>
<accession>A0A1V3XEQ4</accession>